<feature type="signal peptide" evidence="1">
    <location>
        <begin position="1"/>
        <end position="21"/>
    </location>
</feature>
<keyword evidence="1" id="KW-0732">Signal</keyword>
<keyword evidence="3" id="KW-1185">Reference proteome</keyword>
<protein>
    <submittedName>
        <fullName evidence="2">Uncharacterized protein</fullName>
    </submittedName>
</protein>
<dbReference type="Proteomes" id="UP000636960">
    <property type="component" value="Unassembled WGS sequence"/>
</dbReference>
<name>A0A919JVN3_9ACTN</name>
<evidence type="ECO:0000256" key="1">
    <source>
        <dbReference type="SAM" id="SignalP"/>
    </source>
</evidence>
<feature type="chain" id="PRO_5037917319" evidence="1">
    <location>
        <begin position="22"/>
        <end position="547"/>
    </location>
</feature>
<dbReference type="EMBL" id="BOMV01000039">
    <property type="protein sequence ID" value="GIE96046.1"/>
    <property type="molecule type" value="Genomic_DNA"/>
</dbReference>
<evidence type="ECO:0000313" key="3">
    <source>
        <dbReference type="Proteomes" id="UP000636960"/>
    </source>
</evidence>
<evidence type="ECO:0000313" key="2">
    <source>
        <dbReference type="EMBL" id="GIE96046.1"/>
    </source>
</evidence>
<organism evidence="2 3">
    <name type="scientific">Paractinoplanes rishiriensis</name>
    <dbReference type="NCBI Taxonomy" id="1050105"/>
    <lineage>
        <taxon>Bacteria</taxon>
        <taxon>Bacillati</taxon>
        <taxon>Actinomycetota</taxon>
        <taxon>Actinomycetes</taxon>
        <taxon>Micromonosporales</taxon>
        <taxon>Micromonosporaceae</taxon>
        <taxon>Paractinoplanes</taxon>
    </lineage>
</organism>
<comment type="caution">
    <text evidence="2">The sequence shown here is derived from an EMBL/GenBank/DDBJ whole genome shotgun (WGS) entry which is preliminary data.</text>
</comment>
<dbReference type="AlphaFoldDB" id="A0A919JVN3"/>
<sequence>MAAGVIALPLLALFVVRLTTADEEPASTRPTPLTLSAEAAIRSADNLGQLALERTDNPDPLIGIQALAAFESLARHSAAPALRQHLIAEALGSYGSTSAASTEDETRRLSLLAALATVSGDHQSKIDVSAVDRHIAAAAADFDARLQTDVGQLSTVEAAVLAARLKTSSGNDLFRVACQKFQNSTVSQQTARQLATAHVIVALIGQECAGAAAALPKLAPFVRPAEIEGCYLFMPAASRTGGSAFVSACWDSIAASTSETSPAASVRVIFAASRLLAGLPADLRTGTVTRLSSALSNGTYFRGSLSPRINYDAFGRVLSGQLAQRLTPETVRPSAAQPVPSFAVPANDEYGRVIMSLGLPGARTSGSSIDFPAMPPAERVEIGALVARAADDCSKLPADWHRLADDYIANAAKKSQPSYLKSSALGAVINRRTACFSPVPVASANAIKRLTTATKTAVGRQVKTDESATTVNIYALATSLELLCAADSTSPVAVAAREQLLSHGDDYIAGVRDGSIPGAYSLANLYAAFRVREIVTTGCTGAWWQSR</sequence>
<proteinExistence type="predicted"/>
<reference evidence="2" key="1">
    <citation type="submission" date="2021-01" db="EMBL/GenBank/DDBJ databases">
        <title>Whole genome shotgun sequence of Actinoplanes rishiriensis NBRC 108556.</title>
        <authorList>
            <person name="Komaki H."/>
            <person name="Tamura T."/>
        </authorList>
    </citation>
    <scope>NUCLEOTIDE SEQUENCE</scope>
    <source>
        <strain evidence="2">NBRC 108556</strain>
    </source>
</reference>
<gene>
    <name evidence="2" type="ORF">Ari01nite_35110</name>
</gene>
<dbReference type="RefSeq" id="WP_203782320.1">
    <property type="nucleotide sequence ID" value="NZ_BOMV01000039.1"/>
</dbReference>
<accession>A0A919JVN3</accession>